<dbReference type="Proteomes" id="UP000257136">
    <property type="component" value="Unassembled WGS sequence"/>
</dbReference>
<evidence type="ECO:0000313" key="1">
    <source>
        <dbReference type="EMBL" id="REH00248.1"/>
    </source>
</evidence>
<accession>A0A3E0EPU8</accession>
<organism evidence="1 2">
    <name type="scientific">Flavobacterium aquicola</name>
    <dbReference type="NCBI Taxonomy" id="1682742"/>
    <lineage>
        <taxon>Bacteria</taxon>
        <taxon>Pseudomonadati</taxon>
        <taxon>Bacteroidota</taxon>
        <taxon>Flavobacteriia</taxon>
        <taxon>Flavobacteriales</taxon>
        <taxon>Flavobacteriaceae</taxon>
        <taxon>Flavobacterium</taxon>
    </lineage>
</organism>
<sequence>MSLVLSQLAISCSSDDSSDGNTTETEQSLSEQIANIVKQPYSKLSPADQKTKLEAEANEMLVQLDKTKNLSALETIENLNRLLDISTPDIFSGLNDNEAEDIINTAGVYGIYTWNNTEETWIKTSSTSELKFVFPAKESQTANNASFSTNSVSSDIKVAVEDSYNWQTDTQTNDYFFLPTSADAVLTIDNVKAATFSQNAKYTNGNETPNEFGYKMSLNDGYSWEISSKKASENTAKALFAYNGKNLIEFNSGSTANIDELLQGDALAQYRGKANGLITLMDNFVIVAEMDFAAEAADKAALKTSNVYPEYPDNTDPNSDFKAFFNAENAYRKKLSEGTVANDNKNMKLILVSKKDGTKIADIVQRSESDGTDQITLPVWSADDNFWYNWTDEGEAFTKQYYTEVSYLKFGDNTEVEMGVYFSTGFDTFKSKFDDFIQSFQK</sequence>
<dbReference type="EMBL" id="QUNI01000003">
    <property type="protein sequence ID" value="REH00248.1"/>
    <property type="molecule type" value="Genomic_DNA"/>
</dbReference>
<name>A0A3E0EPU8_9FLAO</name>
<keyword evidence="2" id="KW-1185">Reference proteome</keyword>
<comment type="caution">
    <text evidence="1">The sequence shown here is derived from an EMBL/GenBank/DDBJ whole genome shotgun (WGS) entry which is preliminary data.</text>
</comment>
<evidence type="ECO:0000313" key="2">
    <source>
        <dbReference type="Proteomes" id="UP000257136"/>
    </source>
</evidence>
<dbReference type="AlphaFoldDB" id="A0A3E0EPU8"/>
<gene>
    <name evidence="1" type="ORF">C8P67_103224</name>
</gene>
<reference evidence="1 2" key="1">
    <citation type="submission" date="2018-08" db="EMBL/GenBank/DDBJ databases">
        <title>Genomic Encyclopedia of Archaeal and Bacterial Type Strains, Phase II (KMG-II): from individual species to whole genera.</title>
        <authorList>
            <person name="Goeker M."/>
        </authorList>
    </citation>
    <scope>NUCLEOTIDE SEQUENCE [LARGE SCALE GENOMIC DNA]</scope>
    <source>
        <strain evidence="1 2">DSM 100880</strain>
    </source>
</reference>
<proteinExistence type="predicted"/>
<protein>
    <submittedName>
        <fullName evidence="1">Uncharacterized protein</fullName>
    </submittedName>
</protein>